<evidence type="ECO:0000313" key="5">
    <source>
        <dbReference type="EMBL" id="KAF9665546.1"/>
    </source>
</evidence>
<protein>
    <recommendedName>
        <fullName evidence="2">Splicing factor Cactin</fullName>
    </recommendedName>
</protein>
<feature type="domain" description="Splicing factor Cactin C-terminal" evidence="3">
    <location>
        <begin position="248"/>
        <end position="327"/>
    </location>
</feature>
<comment type="similarity">
    <text evidence="1">Belongs to the CACTIN family.</text>
</comment>
<evidence type="ECO:0000256" key="2">
    <source>
        <dbReference type="ARBA" id="ARBA00034534"/>
    </source>
</evidence>
<dbReference type="GO" id="GO:0045292">
    <property type="term" value="P:mRNA cis splicing, via spliceosome"/>
    <property type="evidence" value="ECO:0007669"/>
    <property type="project" value="TreeGrafter"/>
</dbReference>
<organism evidence="5 6">
    <name type="scientific">Salix dunnii</name>
    <dbReference type="NCBI Taxonomy" id="1413687"/>
    <lineage>
        <taxon>Eukaryota</taxon>
        <taxon>Viridiplantae</taxon>
        <taxon>Streptophyta</taxon>
        <taxon>Embryophyta</taxon>
        <taxon>Tracheophyta</taxon>
        <taxon>Spermatophyta</taxon>
        <taxon>Magnoliopsida</taxon>
        <taxon>eudicotyledons</taxon>
        <taxon>Gunneridae</taxon>
        <taxon>Pentapetalae</taxon>
        <taxon>rosids</taxon>
        <taxon>fabids</taxon>
        <taxon>Malpighiales</taxon>
        <taxon>Salicaceae</taxon>
        <taxon>Saliceae</taxon>
        <taxon>Salix</taxon>
    </lineage>
</organism>
<dbReference type="PANTHER" id="PTHR21737">
    <property type="entry name" value="POLYGLUTAMINE BINDING PROTEIN 1/MARVEL MEMBRANE-ASSOCIATING DOMAIN CONTAINING 3"/>
    <property type="match status" value="1"/>
</dbReference>
<comment type="caution">
    <text evidence="5">The sequence shown here is derived from an EMBL/GenBank/DDBJ whole genome shotgun (WGS) entry which is preliminary data.</text>
</comment>
<dbReference type="GO" id="GO:0005681">
    <property type="term" value="C:spliceosomal complex"/>
    <property type="evidence" value="ECO:0007669"/>
    <property type="project" value="TreeGrafter"/>
</dbReference>
<dbReference type="EMBL" id="JADGMS010000016">
    <property type="protein sequence ID" value="KAF9665546.1"/>
    <property type="molecule type" value="Genomic_DNA"/>
</dbReference>
<dbReference type="Proteomes" id="UP000657918">
    <property type="component" value="Chromosome 16"/>
</dbReference>
<dbReference type="OrthoDB" id="265955at2759"/>
<sequence>MEVIEKDQQKKEGGFLFNQNKIRFDTRVHQGRMKLFDILSSYIVNVLLDGSPDVEVELEEENPLRVFDGVSVKEMEELRDEICNFEIAEARKKDARVCGDELLVVERGFHSSVQAEVRSILERKTTKELEATQSEIELKMTSSEAKVVEHCEAVLKRLPMYKAKTCLKEIHYQYLQRYESSRKWDCAIPQLAANDEEQKNQIQETVEPDSPTLPEKFNLNKAMVATEEGDAVIGPVAELNLDSQVEWWCDKYRPRKPKYVNTFHTGYEWNEDNRARYDHDNPPPKIVLGYKFNIFYPDLINRTETPTYTCVDDGSNGETCIIRLYAGLRGHCIPNCEQRLGLEP</sequence>
<dbReference type="Pfam" id="PF09732">
    <property type="entry name" value="CactinC_cactus"/>
    <property type="match status" value="1"/>
</dbReference>
<dbReference type="Pfam" id="PF10312">
    <property type="entry name" value="Cactin_mid"/>
    <property type="match status" value="1"/>
</dbReference>
<dbReference type="InterPro" id="IPR019134">
    <property type="entry name" value="Cactin_C"/>
</dbReference>
<dbReference type="PANTHER" id="PTHR21737:SF4">
    <property type="entry name" value="SPLICING FACTOR CACTIN"/>
    <property type="match status" value="1"/>
</dbReference>
<keyword evidence="6" id="KW-1185">Reference proteome</keyword>
<evidence type="ECO:0000259" key="3">
    <source>
        <dbReference type="Pfam" id="PF09732"/>
    </source>
</evidence>
<dbReference type="InterPro" id="IPR018816">
    <property type="entry name" value="Cactin_central"/>
</dbReference>
<evidence type="ECO:0000256" key="1">
    <source>
        <dbReference type="ARBA" id="ARBA00006895"/>
    </source>
</evidence>
<reference evidence="5 6" key="1">
    <citation type="submission" date="2020-10" db="EMBL/GenBank/DDBJ databases">
        <title>Plant Genome Project.</title>
        <authorList>
            <person name="Zhang R.-G."/>
        </authorList>
    </citation>
    <scope>NUCLEOTIDE SEQUENCE [LARGE SCALE GENOMIC DNA]</scope>
    <source>
        <strain evidence="5">FAFU-HL-1</strain>
        <tissue evidence="5">Leaf</tissue>
    </source>
</reference>
<dbReference type="SMART" id="SM01050">
    <property type="entry name" value="CactinC_cactus"/>
    <property type="match status" value="1"/>
</dbReference>
<proteinExistence type="inferred from homology"/>
<evidence type="ECO:0000259" key="4">
    <source>
        <dbReference type="Pfam" id="PF10312"/>
    </source>
</evidence>
<dbReference type="GO" id="GO:0005737">
    <property type="term" value="C:cytoplasm"/>
    <property type="evidence" value="ECO:0007669"/>
    <property type="project" value="TreeGrafter"/>
</dbReference>
<feature type="domain" description="Splicing factor cactin central" evidence="4">
    <location>
        <begin position="7"/>
        <end position="171"/>
    </location>
</feature>
<name>A0A835JA12_9ROSI</name>
<evidence type="ECO:0000313" key="6">
    <source>
        <dbReference type="Proteomes" id="UP000657918"/>
    </source>
</evidence>
<dbReference type="AlphaFoldDB" id="A0A835JA12"/>
<gene>
    <name evidence="5" type="ORF">SADUNF_Sadunf16G0134200</name>
</gene>
<accession>A0A835JA12</accession>